<dbReference type="PANTHER" id="PTHR20857">
    <property type="entry name" value="THIAMINE-PHOSPHATE PYROPHOSPHORYLASE"/>
    <property type="match status" value="1"/>
</dbReference>
<protein>
    <recommendedName>
        <fullName evidence="3">Thiamine phosphate synthase/TenI domain-containing protein</fullName>
    </recommendedName>
</protein>
<dbReference type="SUPFAM" id="SSF51391">
    <property type="entry name" value="Thiamin phosphate synthase"/>
    <property type="match status" value="1"/>
</dbReference>
<reference evidence="5" key="1">
    <citation type="submission" date="2016-06" db="EMBL/GenBank/DDBJ databases">
        <authorList>
            <person name="Nascimento L."/>
            <person name="Pereira R.V."/>
            <person name="Martins L.F."/>
            <person name="Quaggio R.B."/>
            <person name="Silva A.M."/>
            <person name="Setubal J.C."/>
        </authorList>
    </citation>
    <scope>NUCLEOTIDE SEQUENCE [LARGE SCALE GENOMIC DNA]</scope>
</reference>
<gene>
    <name evidence="4" type="ORF">BAA01_06710</name>
</gene>
<dbReference type="CDD" id="cd00564">
    <property type="entry name" value="TMP_TenI"/>
    <property type="match status" value="1"/>
</dbReference>
<dbReference type="AlphaFoldDB" id="A0A1Y3PK40"/>
<comment type="pathway">
    <text evidence="1">Cofactor biosynthesis; thiamine diphosphate biosynthesis.</text>
</comment>
<accession>A0A1Y3PK40</accession>
<evidence type="ECO:0000256" key="1">
    <source>
        <dbReference type="ARBA" id="ARBA00004948"/>
    </source>
</evidence>
<dbReference type="GO" id="GO:0004789">
    <property type="term" value="F:thiamine-phosphate diphosphorylase activity"/>
    <property type="evidence" value="ECO:0007669"/>
    <property type="project" value="TreeGrafter"/>
</dbReference>
<dbReference type="InterPro" id="IPR036206">
    <property type="entry name" value="ThiamineP_synth_sf"/>
</dbReference>
<keyword evidence="2" id="KW-0784">Thiamine biosynthesis</keyword>
<dbReference type="Gene3D" id="3.20.20.70">
    <property type="entry name" value="Aldolase class I"/>
    <property type="match status" value="1"/>
</dbReference>
<dbReference type="Pfam" id="PF02581">
    <property type="entry name" value="TMP-TENI"/>
    <property type="match status" value="1"/>
</dbReference>
<sequence length="213" mass="22615">MDRPVLLVISDGTGEYARLLRIASELAPVIDGFILREKHWTARQMWEWGEELLRSGFPRHKLIINDRLDVSLALAAGGVQITSHSVPLAALKPHLSQEMAAGVSVHSLSEGLEAATSGAQWVLFGHIFQTPSKPGLPGHGTAVLKNMVDQLPVPVIAVGGITPDNAAQVLATGCAGIAVISAVMSASKPLQEAMALKEQIARFADKPAHNDDS</sequence>
<evidence type="ECO:0000313" key="5">
    <source>
        <dbReference type="Proteomes" id="UP000196475"/>
    </source>
</evidence>
<dbReference type="InterPro" id="IPR022998">
    <property type="entry name" value="ThiamineP_synth_TenI"/>
</dbReference>
<organism evidence="4 5">
    <name type="scientific">Bacillus thermozeamaize</name>
    <dbReference type="NCBI Taxonomy" id="230954"/>
    <lineage>
        <taxon>Bacteria</taxon>
        <taxon>Bacillati</taxon>
        <taxon>Bacillota</taxon>
        <taxon>Bacilli</taxon>
        <taxon>Bacillales</taxon>
        <taxon>Bacillaceae</taxon>
        <taxon>Bacillus</taxon>
    </lineage>
</organism>
<dbReference type="PANTHER" id="PTHR20857:SF22">
    <property type="entry name" value="THIAZOLE TAUTOMERASE"/>
    <property type="match status" value="1"/>
</dbReference>
<name>A0A1Y3PK40_9BACI</name>
<dbReference type="GO" id="GO:0005737">
    <property type="term" value="C:cytoplasm"/>
    <property type="evidence" value="ECO:0007669"/>
    <property type="project" value="TreeGrafter"/>
</dbReference>
<evidence type="ECO:0000256" key="2">
    <source>
        <dbReference type="ARBA" id="ARBA00022977"/>
    </source>
</evidence>
<evidence type="ECO:0000313" key="4">
    <source>
        <dbReference type="EMBL" id="OUM86487.1"/>
    </source>
</evidence>
<proteinExistence type="predicted"/>
<evidence type="ECO:0000259" key="3">
    <source>
        <dbReference type="Pfam" id="PF02581"/>
    </source>
</evidence>
<dbReference type="Proteomes" id="UP000196475">
    <property type="component" value="Unassembled WGS sequence"/>
</dbReference>
<dbReference type="GO" id="GO:0009228">
    <property type="term" value="P:thiamine biosynthetic process"/>
    <property type="evidence" value="ECO:0007669"/>
    <property type="project" value="UniProtKB-KW"/>
</dbReference>
<feature type="domain" description="Thiamine phosphate synthase/TenI" evidence="3">
    <location>
        <begin position="16"/>
        <end position="183"/>
    </location>
</feature>
<dbReference type="InterPro" id="IPR013785">
    <property type="entry name" value="Aldolase_TIM"/>
</dbReference>
<comment type="caution">
    <text evidence="4">The sequence shown here is derived from an EMBL/GenBank/DDBJ whole genome shotgun (WGS) entry which is preliminary data.</text>
</comment>
<dbReference type="EMBL" id="LZRT01000090">
    <property type="protein sequence ID" value="OUM86487.1"/>
    <property type="molecule type" value="Genomic_DNA"/>
</dbReference>